<sequence>MNNRESIRVDFTAIETRIRKYSKKKSRTSQFVASQLSQIASCLIGDGRGYWHRPIVSPFHTKTGRDQPLGASLNQIPKDYWPRLLSPPNGSTYVLLDYQQQEPMIAAYLAGCQVLIDWYASDDIYLQLAKAIGEGLTREQCKKLLIGRLYGKGRQTIAHELQRPMAQVQKWLGVMSDVTRPIDSYLDQEASDIRIKKVAHSLDWRHAVSDMDSPLSLRNWRIQATGADIMRRACTNLDDCNIPVLLTNHDSFLVRLEQHQLPNQLERATQALTDAAVAVLNGFPLKVKVEMKLTSTNK</sequence>
<dbReference type="GO" id="GO:0003677">
    <property type="term" value="F:DNA binding"/>
    <property type="evidence" value="ECO:0007669"/>
    <property type="project" value="InterPro"/>
</dbReference>
<gene>
    <name evidence="2" type="ORF">KY46_21405</name>
</gene>
<dbReference type="InterPro" id="IPR001098">
    <property type="entry name" value="DNA-dir_DNA_pol_A_palm_dom"/>
</dbReference>
<reference evidence="2 3" key="1">
    <citation type="submission" date="2014-12" db="EMBL/GenBank/DDBJ databases">
        <title>Mercury Reductase activity and rhizosphere competence traits in the genome of root associated Photobacterium halotolerans MELD1.</title>
        <authorList>
            <person name="Mathew D.C."/>
            <person name="Huang C.-C."/>
        </authorList>
    </citation>
    <scope>NUCLEOTIDE SEQUENCE [LARGE SCALE GENOMIC DNA]</scope>
    <source>
        <strain evidence="2 3">MELD1</strain>
    </source>
</reference>
<protein>
    <recommendedName>
        <fullName evidence="1">DNA-directed DNA polymerase family A palm domain-containing protein</fullName>
    </recommendedName>
</protein>
<dbReference type="Pfam" id="PF00476">
    <property type="entry name" value="DNA_pol_A"/>
    <property type="match status" value="1"/>
</dbReference>
<dbReference type="EMBL" id="JWYV01000035">
    <property type="protein sequence ID" value="KKC97903.1"/>
    <property type="molecule type" value="Genomic_DNA"/>
</dbReference>
<dbReference type="Gene3D" id="3.30.70.370">
    <property type="match status" value="1"/>
</dbReference>
<evidence type="ECO:0000259" key="1">
    <source>
        <dbReference type="SMART" id="SM00482"/>
    </source>
</evidence>
<feature type="domain" description="DNA-directed DNA polymerase family A palm" evidence="1">
    <location>
        <begin position="83"/>
        <end position="258"/>
    </location>
</feature>
<dbReference type="STRING" id="265726.KY46_21405"/>
<accession>A0A0F5V6Z8</accession>
<dbReference type="GO" id="GO:0003887">
    <property type="term" value="F:DNA-directed DNA polymerase activity"/>
    <property type="evidence" value="ECO:0007669"/>
    <property type="project" value="InterPro"/>
</dbReference>
<dbReference type="InterPro" id="IPR043502">
    <property type="entry name" value="DNA/RNA_pol_sf"/>
</dbReference>
<dbReference type="SMART" id="SM00482">
    <property type="entry name" value="POLAc"/>
    <property type="match status" value="1"/>
</dbReference>
<evidence type="ECO:0000313" key="3">
    <source>
        <dbReference type="Proteomes" id="UP000033633"/>
    </source>
</evidence>
<keyword evidence="3" id="KW-1185">Reference proteome</keyword>
<comment type="caution">
    <text evidence="2">The sequence shown here is derived from an EMBL/GenBank/DDBJ whole genome shotgun (WGS) entry which is preliminary data.</text>
</comment>
<dbReference type="PATRIC" id="fig|265726.11.peg.3366"/>
<dbReference type="Proteomes" id="UP000033633">
    <property type="component" value="Unassembled WGS sequence"/>
</dbReference>
<name>A0A0F5V6Z8_9GAMM</name>
<dbReference type="GO" id="GO:0006260">
    <property type="term" value="P:DNA replication"/>
    <property type="evidence" value="ECO:0007669"/>
    <property type="project" value="InterPro"/>
</dbReference>
<dbReference type="SUPFAM" id="SSF56672">
    <property type="entry name" value="DNA/RNA polymerases"/>
    <property type="match status" value="1"/>
</dbReference>
<organism evidence="2 3">
    <name type="scientific">Photobacterium halotolerans</name>
    <dbReference type="NCBI Taxonomy" id="265726"/>
    <lineage>
        <taxon>Bacteria</taxon>
        <taxon>Pseudomonadati</taxon>
        <taxon>Pseudomonadota</taxon>
        <taxon>Gammaproteobacteria</taxon>
        <taxon>Vibrionales</taxon>
        <taxon>Vibrionaceae</taxon>
        <taxon>Photobacterium</taxon>
    </lineage>
</organism>
<dbReference type="AlphaFoldDB" id="A0A0F5V6Z8"/>
<evidence type="ECO:0000313" key="2">
    <source>
        <dbReference type="EMBL" id="KKC97903.1"/>
    </source>
</evidence>
<dbReference type="Gene3D" id="1.10.150.20">
    <property type="entry name" value="5' to 3' exonuclease, C-terminal subdomain"/>
    <property type="match status" value="1"/>
</dbReference>
<proteinExistence type="predicted"/>